<proteinExistence type="predicted"/>
<evidence type="ECO:0000313" key="2">
    <source>
        <dbReference type="Proteomes" id="UP000198418"/>
    </source>
</evidence>
<sequence>MTLAFQTPRGEVKAALDPAFFQTIHDRLEQARREIEQRFLNAGGVLLEARENIQVLTEALDRIAGSFGRDRADQTIGALRGAIAQLQERIAREHGRGDDLQATAERLSTIQAEISKIHAILGYLAACAVSTRITAAGNDKFMSFADEIANYVQKAEHEVAGFSRKVGQMTSELDRIGEEHAHVIEVVGSAAAAAAPQLIEAAQVVDRRRAELEKLAGHAGPVMHAAASKFGGALSALQVGDMTRQRIEHVQENIQALLDLMRGATDDAGLRIPVLRLLSALTGALSQDFDTDARAIVGALQGVAVDARDIHSLVGNFTGRKGRAEPTHDVVERLGAMRHLVEGIEAAGRRSAEVDGTIRRLAVELLDNKEDIGNLRHVQSDIRLLAINAYLHCSRMGDLGRTIGVIATEINREGDKLGRSANVILQTLGALGGTDAAPADAGGDLVAGLDAVGGALREMDKELGGSIDLIATRGETIAARIDAAVQGLDFSGALGEQLAACSAALRQAIVEAGPAPEAPAEALAAFSEAAYGRYTMNSERELHLNVFPELRARVAAVDASKAEPAEEDVDEFLL</sequence>
<evidence type="ECO:0000313" key="1">
    <source>
        <dbReference type="EMBL" id="SNB61373.1"/>
    </source>
</evidence>
<protein>
    <submittedName>
        <fullName evidence="1">Methyl-accepting chemotaxis protein</fullName>
    </submittedName>
</protein>
<gene>
    <name evidence="1" type="ORF">SAMN06265338_1011064</name>
</gene>
<dbReference type="EMBL" id="FYDG01000001">
    <property type="protein sequence ID" value="SNB61373.1"/>
    <property type="molecule type" value="Genomic_DNA"/>
</dbReference>
<dbReference type="AlphaFoldDB" id="A0A212QPK6"/>
<dbReference type="SUPFAM" id="SSF58104">
    <property type="entry name" value="Methyl-accepting chemotaxis protein (MCP) signaling domain"/>
    <property type="match status" value="1"/>
</dbReference>
<dbReference type="RefSeq" id="WP_088519453.1">
    <property type="nucleotide sequence ID" value="NZ_FYDG01000001.1"/>
</dbReference>
<dbReference type="OrthoDB" id="9816265at2"/>
<keyword evidence="2" id="KW-1185">Reference proteome</keyword>
<reference evidence="2" key="1">
    <citation type="submission" date="2017-06" db="EMBL/GenBank/DDBJ databases">
        <authorList>
            <person name="Varghese N."/>
            <person name="Submissions S."/>
        </authorList>
    </citation>
    <scope>NUCLEOTIDE SEQUENCE [LARGE SCALE GENOMIC DNA]</scope>
    <source>
        <strain evidence="2">DSM 137</strain>
    </source>
</reference>
<name>A0A212QPK6_RHOAC</name>
<dbReference type="Proteomes" id="UP000198418">
    <property type="component" value="Unassembled WGS sequence"/>
</dbReference>
<accession>A0A212QPK6</accession>
<dbReference type="Gene3D" id="1.10.287.950">
    <property type="entry name" value="Methyl-accepting chemotaxis protein"/>
    <property type="match status" value="1"/>
</dbReference>
<organism evidence="1 2">
    <name type="scientific">Rhodoblastus acidophilus</name>
    <name type="common">Rhodopseudomonas acidophila</name>
    <dbReference type="NCBI Taxonomy" id="1074"/>
    <lineage>
        <taxon>Bacteria</taxon>
        <taxon>Pseudomonadati</taxon>
        <taxon>Pseudomonadota</taxon>
        <taxon>Alphaproteobacteria</taxon>
        <taxon>Hyphomicrobiales</taxon>
        <taxon>Rhodoblastaceae</taxon>
        <taxon>Rhodoblastus</taxon>
    </lineage>
</organism>